<comment type="caution">
    <text evidence="2">The sequence shown here is derived from an EMBL/GenBank/DDBJ whole genome shotgun (WGS) entry which is preliminary data.</text>
</comment>
<keyword evidence="1" id="KW-0812">Transmembrane</keyword>
<evidence type="ECO:0000256" key="1">
    <source>
        <dbReference type="SAM" id="Phobius"/>
    </source>
</evidence>
<protein>
    <submittedName>
        <fullName evidence="2">Uncharacterized protein</fullName>
    </submittedName>
</protein>
<reference evidence="2 3" key="1">
    <citation type="journal article" date="2017" name="Environ. Microbiol.">
        <title>Decay of the glycolytic pathway and adaptation to intranuclear parasitism within Enterocytozoonidae microsporidia.</title>
        <authorList>
            <person name="Wiredu Boakye D."/>
            <person name="Jaroenlak P."/>
            <person name="Prachumwat A."/>
            <person name="Williams T.A."/>
            <person name="Bateman K.S."/>
            <person name="Itsathitphaisarn O."/>
            <person name="Sritunyalucksana K."/>
            <person name="Paszkiewicz K.H."/>
            <person name="Moore K.A."/>
            <person name="Stentiford G.D."/>
            <person name="Williams B.A."/>
        </authorList>
    </citation>
    <scope>NUCLEOTIDE SEQUENCE [LARGE SCALE GENOMIC DNA]</scope>
    <source>
        <strain evidence="2 3">GB1</strain>
    </source>
</reference>
<proteinExistence type="predicted"/>
<sequence>MLNSIAYFILSLLAKNVFLIIIIYINNFYAIIFEQLCFILFGEKVDHIKIDNKKCFEEEYSRRNEANMNTFFYNSTIIKFCELNSPFHIFLKDVFTLEKAVYGLMVLLGLNGLIFFLTSLNLKRVFIRKYGKFIHV</sequence>
<keyword evidence="1" id="KW-1133">Transmembrane helix</keyword>
<keyword evidence="3" id="KW-1185">Reference proteome</keyword>
<evidence type="ECO:0000313" key="2">
    <source>
        <dbReference type="EMBL" id="ORD95750.1"/>
    </source>
</evidence>
<keyword evidence="1" id="KW-0472">Membrane</keyword>
<feature type="transmembrane region" description="Helical" evidence="1">
    <location>
        <begin position="100"/>
        <end position="122"/>
    </location>
</feature>
<accession>A0A1X0Q7L6</accession>
<organism evidence="2 3">
    <name type="scientific">Hepatospora eriocheir</name>
    <dbReference type="NCBI Taxonomy" id="1081669"/>
    <lineage>
        <taxon>Eukaryota</taxon>
        <taxon>Fungi</taxon>
        <taxon>Fungi incertae sedis</taxon>
        <taxon>Microsporidia</taxon>
        <taxon>Hepatosporidae</taxon>
        <taxon>Hepatospora</taxon>
    </lineage>
</organism>
<evidence type="ECO:0000313" key="3">
    <source>
        <dbReference type="Proteomes" id="UP000192356"/>
    </source>
</evidence>
<dbReference type="VEuPathDB" id="MicrosporidiaDB:A0H76_52"/>
<name>A0A1X0Q7L6_9MICR</name>
<dbReference type="EMBL" id="LVKB01000194">
    <property type="protein sequence ID" value="ORD95750.1"/>
    <property type="molecule type" value="Genomic_DNA"/>
</dbReference>
<dbReference type="AlphaFoldDB" id="A0A1X0Q7L6"/>
<dbReference type="VEuPathDB" id="MicrosporidiaDB:HERIO_2243"/>
<gene>
    <name evidence="2" type="ORF">HERIO_2243</name>
</gene>
<dbReference type="Proteomes" id="UP000192356">
    <property type="component" value="Unassembled WGS sequence"/>
</dbReference>